<name>A0ABU9E6D0_9BACT</name>
<reference evidence="1 2" key="1">
    <citation type="submission" date="2024-02" db="EMBL/GenBank/DDBJ databases">
        <title>A novel Gemmatimonadota bacterium.</title>
        <authorList>
            <person name="Du Z.-J."/>
            <person name="Ye Y.-Q."/>
        </authorList>
    </citation>
    <scope>NUCLEOTIDE SEQUENCE [LARGE SCALE GENOMIC DNA]</scope>
    <source>
        <strain evidence="1 2">DH-20</strain>
    </source>
</reference>
<evidence type="ECO:0000313" key="1">
    <source>
        <dbReference type="EMBL" id="MEK9500311.1"/>
    </source>
</evidence>
<protein>
    <submittedName>
        <fullName evidence="1">Uncharacterized protein</fullName>
    </submittedName>
</protein>
<dbReference type="EMBL" id="JBBHLI010000002">
    <property type="protein sequence ID" value="MEK9500311.1"/>
    <property type="molecule type" value="Genomic_DNA"/>
</dbReference>
<organism evidence="1 2">
    <name type="scientific">Gaopeijia maritima</name>
    <dbReference type="NCBI Taxonomy" id="3119007"/>
    <lineage>
        <taxon>Bacteria</taxon>
        <taxon>Pseudomonadati</taxon>
        <taxon>Gemmatimonadota</taxon>
        <taxon>Longimicrobiia</taxon>
        <taxon>Gaopeijiales</taxon>
        <taxon>Gaopeijiaceae</taxon>
        <taxon>Gaopeijia</taxon>
    </lineage>
</organism>
<keyword evidence="2" id="KW-1185">Reference proteome</keyword>
<gene>
    <name evidence="1" type="ORF">WI372_04925</name>
</gene>
<accession>A0ABU9E6D0</accession>
<proteinExistence type="predicted"/>
<dbReference type="Gene3D" id="2.60.120.260">
    <property type="entry name" value="Galactose-binding domain-like"/>
    <property type="match status" value="1"/>
</dbReference>
<dbReference type="RefSeq" id="WP_405286448.1">
    <property type="nucleotide sequence ID" value="NZ_JBBHLI010000002.1"/>
</dbReference>
<sequence>MSPSSARIDVGEELSISASLMGLDDTAVTWSSDCGILQPTGTLAVLTARWAPTECTVTATSVAEPTVSGSAQIVIEPVLASANLLAPGTFDASIAPFTPDDDNPDYVEWSPEDARGATTSGAARITHPFAGDGGTFVVMDYCFVPEPGAVYRLGGQARLTESRSGAQVLVSARVFSHDCVLFESYLGHGTFASGSTEWDAGAFTFSAPASGAEPIRITVGINKLEGVASEVSALVDDLFLVRVN</sequence>
<comment type="caution">
    <text evidence="1">The sequence shown here is derived from an EMBL/GenBank/DDBJ whole genome shotgun (WGS) entry which is preliminary data.</text>
</comment>
<dbReference type="Proteomes" id="UP001484239">
    <property type="component" value="Unassembled WGS sequence"/>
</dbReference>
<evidence type="ECO:0000313" key="2">
    <source>
        <dbReference type="Proteomes" id="UP001484239"/>
    </source>
</evidence>